<evidence type="ECO:0000313" key="3">
    <source>
        <dbReference type="Proteomes" id="UP000207741"/>
    </source>
</evidence>
<dbReference type="GeneID" id="26640073"/>
<feature type="compositionally biased region" description="Basic and acidic residues" evidence="1">
    <location>
        <begin position="58"/>
        <end position="67"/>
    </location>
</feature>
<protein>
    <submittedName>
        <fullName evidence="2">Uncharacterized protein</fullName>
    </submittedName>
</protein>
<feature type="region of interest" description="Disordered" evidence="1">
    <location>
        <begin position="58"/>
        <end position="104"/>
    </location>
</feature>
<dbReference type="KEGG" id="vg:26640073"/>
<evidence type="ECO:0000256" key="1">
    <source>
        <dbReference type="SAM" id="MobiDB-lite"/>
    </source>
</evidence>
<accession>A0A0K0KVN3</accession>
<dbReference type="EMBL" id="KM359505">
    <property type="protein sequence ID" value="AIR93403.1"/>
    <property type="molecule type" value="Genomic_DNA"/>
</dbReference>
<feature type="compositionally biased region" description="Polar residues" evidence="1">
    <location>
        <begin position="85"/>
        <end position="101"/>
    </location>
</feature>
<name>A0A0K0KVN3_9CAUD</name>
<sequence length="266" mass="29423">MKFADIECGKRLFLGEGRPIALGIGEDEIRGSAYLEGPVQMGTADAFSSVLGTLMIGREKNSDDKKQPPRSLWVKGNTRLEGDDGTSNALNITGNTKQVGDTDTDGNIVVSGDARINGTTFADVQGTINVQGWKGFDIVHPSKKGYRLRHICLEGPEGGIYVRGKVKNDKVILLPDYWKDLVDINSITVQLQPIGAHQDIIVKRWDAEKIELQSKPGIPIHCFYHIFAERIDGEQLVVEYKGETPDEYPGDNTQYSIAGYHYDTRN</sequence>
<dbReference type="OrthoDB" id="33647at10239"/>
<keyword evidence="3" id="KW-1185">Reference proteome</keyword>
<dbReference type="RefSeq" id="YP_009213529.1">
    <property type="nucleotide sequence ID" value="NC_028955.1"/>
</dbReference>
<dbReference type="Proteomes" id="UP000207741">
    <property type="component" value="Segment"/>
</dbReference>
<reference evidence="3" key="1">
    <citation type="submission" date="2014-08" db="EMBL/GenBank/DDBJ databases">
        <authorList>
            <person name="Edwards T."/>
        </authorList>
    </citation>
    <scope>NUCLEOTIDE SEQUENCE [LARGE SCALE GENOMIC DNA]</scope>
</reference>
<organism evidence="2 3">
    <name type="scientific">Prochlorococcus phage P-TIM68</name>
    <dbReference type="NCBI Taxonomy" id="1542477"/>
    <lineage>
        <taxon>Viruses</taxon>
        <taxon>Duplodnaviria</taxon>
        <taxon>Heunggongvirae</taxon>
        <taxon>Uroviricota</taxon>
        <taxon>Caudoviricetes</taxon>
        <taxon>Pantevenvirales</taxon>
        <taxon>Kyanoviridae</taxon>
        <taxon>Haifavirus</taxon>
        <taxon>Haifavirus tim68</taxon>
    </lineage>
</organism>
<evidence type="ECO:0000313" key="2">
    <source>
        <dbReference type="EMBL" id="AIR93403.1"/>
    </source>
</evidence>
<proteinExistence type="predicted"/>